<feature type="transmembrane region" description="Helical" evidence="6">
    <location>
        <begin position="96"/>
        <end position="119"/>
    </location>
</feature>
<protein>
    <submittedName>
        <fullName evidence="8">RDD domain containing protein</fullName>
    </submittedName>
</protein>
<feature type="transmembrane region" description="Helical" evidence="6">
    <location>
        <begin position="50"/>
        <end position="68"/>
    </location>
</feature>
<evidence type="ECO:0000256" key="3">
    <source>
        <dbReference type="ARBA" id="ARBA00022692"/>
    </source>
</evidence>
<dbReference type="HOGENOM" id="CLU_053152_4_0_6"/>
<evidence type="ECO:0000256" key="5">
    <source>
        <dbReference type="ARBA" id="ARBA00023136"/>
    </source>
</evidence>
<evidence type="ECO:0000256" key="1">
    <source>
        <dbReference type="ARBA" id="ARBA00004651"/>
    </source>
</evidence>
<keyword evidence="3 6" id="KW-0812">Transmembrane</keyword>
<evidence type="ECO:0000313" key="9">
    <source>
        <dbReference type="Proteomes" id="UP000002587"/>
    </source>
</evidence>
<dbReference type="GO" id="GO:0005886">
    <property type="term" value="C:plasma membrane"/>
    <property type="evidence" value="ECO:0007669"/>
    <property type="project" value="UniProtKB-SubCell"/>
</dbReference>
<evidence type="ECO:0000256" key="2">
    <source>
        <dbReference type="ARBA" id="ARBA00022475"/>
    </source>
</evidence>
<dbReference type="eggNOG" id="COG1714">
    <property type="taxonomic scope" value="Bacteria"/>
</dbReference>
<dbReference type="PANTHER" id="PTHR36115:SF10">
    <property type="entry name" value="RDD DOMAIN-CONTAINING PROTEIN"/>
    <property type="match status" value="1"/>
</dbReference>
<dbReference type="AlphaFoldDB" id="A1AX22"/>
<keyword evidence="5 6" id="KW-0472">Membrane</keyword>
<evidence type="ECO:0000313" key="8">
    <source>
        <dbReference type="EMBL" id="ABL02479.1"/>
    </source>
</evidence>
<dbReference type="PANTHER" id="PTHR36115">
    <property type="entry name" value="PROLINE-RICH ANTIGEN HOMOLOG-RELATED"/>
    <property type="match status" value="1"/>
</dbReference>
<accession>A1AX22</accession>
<feature type="transmembrane region" description="Helical" evidence="6">
    <location>
        <begin position="21"/>
        <end position="44"/>
    </location>
</feature>
<gene>
    <name evidence="8" type="ordered locus">Rmag_0752</name>
</gene>
<dbReference type="KEGG" id="rma:Rmag_0752"/>
<dbReference type="STRING" id="413404.Rmag_0752"/>
<evidence type="ECO:0000256" key="4">
    <source>
        <dbReference type="ARBA" id="ARBA00022989"/>
    </source>
</evidence>
<keyword evidence="2" id="KW-1003">Cell membrane</keyword>
<keyword evidence="9" id="KW-1185">Reference proteome</keyword>
<feature type="domain" description="RDD" evidence="7">
    <location>
        <begin position="9"/>
        <end position="132"/>
    </location>
</feature>
<name>A1AX22_RUTMC</name>
<dbReference type="InterPro" id="IPR051791">
    <property type="entry name" value="Pra-immunoreactive"/>
</dbReference>
<dbReference type="Proteomes" id="UP000002587">
    <property type="component" value="Chromosome"/>
</dbReference>
<organism evidence="8 9">
    <name type="scientific">Ruthia magnifica subsp. Calyptogena magnifica</name>
    <dbReference type="NCBI Taxonomy" id="413404"/>
    <lineage>
        <taxon>Bacteria</taxon>
        <taxon>Pseudomonadati</taxon>
        <taxon>Pseudomonadota</taxon>
        <taxon>Gammaproteobacteria</taxon>
        <taxon>Candidatus Pseudothioglobaceae</taxon>
        <taxon>Candidatus Ruthturnera</taxon>
    </lineage>
</organism>
<evidence type="ECO:0000259" key="7">
    <source>
        <dbReference type="Pfam" id="PF06271"/>
    </source>
</evidence>
<proteinExistence type="predicted"/>
<dbReference type="InterPro" id="IPR010432">
    <property type="entry name" value="RDD"/>
</dbReference>
<comment type="subcellular location">
    <subcellularLocation>
        <location evidence="1">Cell membrane</location>
        <topology evidence="1">Multi-pass membrane protein</topology>
    </subcellularLocation>
</comment>
<sequence length="138" mass="16138">MYLMKSNVSLLRRLGAMSYDIFLVFSLMFFVTGVIIIVFFNTKAPNGNTLFYVVTIPITYLYFTWSWVKGRQTLGMKAWKFQIKQMSGNNITHKQAFIRFISAIFSFTIFGLGFLYQLFNKDNRTIHDKISNTILIKN</sequence>
<reference evidence="8 9" key="1">
    <citation type="journal article" date="2007" name="Science">
        <title>The Calyptogena magnifica chemoautotrophic symbiont genome.</title>
        <authorList>
            <person name="Newton I.L.G."/>
            <person name="Woyke T."/>
            <person name="Auchtung T.A."/>
            <person name="Dilly G.F."/>
            <person name="Dutton R.J."/>
            <person name="Fisher M.C."/>
            <person name="Fontanez K.M."/>
            <person name="Lau E."/>
            <person name="Stewart F.J."/>
            <person name="Richardson P.M."/>
            <person name="Barry K.W."/>
            <person name="Saunders E."/>
            <person name="Detter J.C."/>
            <person name="Wu D."/>
            <person name="Eisen J.A."/>
            <person name="Cavanaugh C.M."/>
        </authorList>
    </citation>
    <scope>NUCLEOTIDE SEQUENCE [LARGE SCALE GENOMIC DNA]</scope>
    <source>
        <strain evidence="8 9">Cm</strain>
    </source>
</reference>
<keyword evidence="4 6" id="KW-1133">Transmembrane helix</keyword>
<dbReference type="Pfam" id="PF06271">
    <property type="entry name" value="RDD"/>
    <property type="match status" value="1"/>
</dbReference>
<evidence type="ECO:0000256" key="6">
    <source>
        <dbReference type="SAM" id="Phobius"/>
    </source>
</evidence>
<dbReference type="EMBL" id="CP000488">
    <property type="protein sequence ID" value="ABL02479.1"/>
    <property type="molecule type" value="Genomic_DNA"/>
</dbReference>